<reference evidence="1" key="1">
    <citation type="journal article" date="2021" name="PeerJ">
        <title>Extensive microbial diversity within the chicken gut microbiome revealed by metagenomics and culture.</title>
        <authorList>
            <person name="Gilroy R."/>
            <person name="Ravi A."/>
            <person name="Getino M."/>
            <person name="Pursley I."/>
            <person name="Horton D.L."/>
            <person name="Alikhan N.F."/>
            <person name="Baker D."/>
            <person name="Gharbi K."/>
            <person name="Hall N."/>
            <person name="Watson M."/>
            <person name="Adriaenssens E.M."/>
            <person name="Foster-Nyarko E."/>
            <person name="Jarju S."/>
            <person name="Secka A."/>
            <person name="Antonio M."/>
            <person name="Oren A."/>
            <person name="Chaudhuri R.R."/>
            <person name="La Ragione R."/>
            <person name="Hildebrand F."/>
            <person name="Pallen M.J."/>
        </authorList>
    </citation>
    <scope>NUCLEOTIDE SEQUENCE</scope>
    <source>
        <strain evidence="1">ChiGjej1B1-14440</strain>
    </source>
</reference>
<dbReference type="Pfam" id="PF13412">
    <property type="entry name" value="HTH_24"/>
    <property type="match status" value="1"/>
</dbReference>
<sequence>MEKLILTYMAGKVTVTRSELCEISKKSNATISKRLNHLLDMGIIVINGNKYDAAHTYSLK</sequence>
<proteinExistence type="predicted"/>
<reference evidence="1" key="2">
    <citation type="submission" date="2021-04" db="EMBL/GenBank/DDBJ databases">
        <authorList>
            <person name="Gilroy R."/>
        </authorList>
    </citation>
    <scope>NUCLEOTIDE SEQUENCE</scope>
    <source>
        <strain evidence="1">ChiGjej1B1-14440</strain>
    </source>
</reference>
<accession>A0A9D2BNC4</accession>
<evidence type="ECO:0000313" key="2">
    <source>
        <dbReference type="Proteomes" id="UP000886724"/>
    </source>
</evidence>
<dbReference type="InterPro" id="IPR036388">
    <property type="entry name" value="WH-like_DNA-bd_sf"/>
</dbReference>
<organism evidence="1 2">
    <name type="scientific">Candidatus Erysipelatoclostridium merdavium</name>
    <dbReference type="NCBI Taxonomy" id="2838566"/>
    <lineage>
        <taxon>Bacteria</taxon>
        <taxon>Bacillati</taxon>
        <taxon>Bacillota</taxon>
        <taxon>Erysipelotrichia</taxon>
        <taxon>Erysipelotrichales</taxon>
        <taxon>Erysipelotrichales incertae sedis</taxon>
    </lineage>
</organism>
<dbReference type="Proteomes" id="UP000886724">
    <property type="component" value="Unassembled WGS sequence"/>
</dbReference>
<dbReference type="SUPFAM" id="SSF46785">
    <property type="entry name" value="Winged helix' DNA-binding domain"/>
    <property type="match status" value="1"/>
</dbReference>
<comment type="caution">
    <text evidence="1">The sequence shown here is derived from an EMBL/GenBank/DDBJ whole genome shotgun (WGS) entry which is preliminary data.</text>
</comment>
<protein>
    <submittedName>
        <fullName evidence="1">Helix-turn-helix domain-containing protein</fullName>
    </submittedName>
</protein>
<dbReference type="InterPro" id="IPR036390">
    <property type="entry name" value="WH_DNA-bd_sf"/>
</dbReference>
<dbReference type="Gene3D" id="1.10.10.10">
    <property type="entry name" value="Winged helix-like DNA-binding domain superfamily/Winged helix DNA-binding domain"/>
    <property type="match status" value="1"/>
</dbReference>
<dbReference type="AlphaFoldDB" id="A0A9D2BNC4"/>
<name>A0A9D2BNC4_9FIRM</name>
<gene>
    <name evidence="1" type="ORF">H9980_07630</name>
</gene>
<evidence type="ECO:0000313" key="1">
    <source>
        <dbReference type="EMBL" id="HIX81822.1"/>
    </source>
</evidence>
<dbReference type="EMBL" id="DXET01000163">
    <property type="protein sequence ID" value="HIX81822.1"/>
    <property type="molecule type" value="Genomic_DNA"/>
</dbReference>